<evidence type="ECO:0000256" key="2">
    <source>
        <dbReference type="SAM" id="MobiDB-lite"/>
    </source>
</evidence>
<feature type="compositionally biased region" description="Pro residues" evidence="2">
    <location>
        <begin position="141"/>
        <end position="170"/>
    </location>
</feature>
<organism evidence="4 5">
    <name type="scientific">Vanrija albida</name>
    <dbReference type="NCBI Taxonomy" id="181172"/>
    <lineage>
        <taxon>Eukaryota</taxon>
        <taxon>Fungi</taxon>
        <taxon>Dikarya</taxon>
        <taxon>Basidiomycota</taxon>
        <taxon>Agaricomycotina</taxon>
        <taxon>Tremellomycetes</taxon>
        <taxon>Trichosporonales</taxon>
        <taxon>Trichosporonaceae</taxon>
        <taxon>Vanrija</taxon>
    </lineage>
</organism>
<dbReference type="InterPro" id="IPR001789">
    <property type="entry name" value="Sig_transdc_resp-reg_receiver"/>
</dbReference>
<feature type="region of interest" description="Disordered" evidence="2">
    <location>
        <begin position="127"/>
        <end position="179"/>
    </location>
</feature>
<evidence type="ECO:0000256" key="1">
    <source>
        <dbReference type="PROSITE-ProRule" id="PRU00169"/>
    </source>
</evidence>
<dbReference type="GeneID" id="95987181"/>
<feature type="compositionally biased region" description="Polar residues" evidence="2">
    <location>
        <begin position="90"/>
        <end position="110"/>
    </location>
</feature>
<gene>
    <name evidence="4" type="ORF">Q8F55_006138</name>
</gene>
<dbReference type="SUPFAM" id="SSF52172">
    <property type="entry name" value="CheY-like"/>
    <property type="match status" value="1"/>
</dbReference>
<evidence type="ECO:0000313" key="5">
    <source>
        <dbReference type="Proteomes" id="UP001565368"/>
    </source>
</evidence>
<comment type="caution">
    <text evidence="4">The sequence shown here is derived from an EMBL/GenBank/DDBJ whole genome shotgun (WGS) entry which is preliminary data.</text>
</comment>
<feature type="region of interest" description="Disordered" evidence="2">
    <location>
        <begin position="28"/>
        <end position="113"/>
    </location>
</feature>
<feature type="modified residue" description="4-aspartylphosphate" evidence="1">
    <location>
        <position position="238"/>
    </location>
</feature>
<reference evidence="4 5" key="1">
    <citation type="submission" date="2023-08" db="EMBL/GenBank/DDBJ databases">
        <title>Annotated Genome Sequence of Vanrija albida AlHP1.</title>
        <authorList>
            <person name="Herzog R."/>
        </authorList>
    </citation>
    <scope>NUCLEOTIDE SEQUENCE [LARGE SCALE GENOMIC DNA]</scope>
    <source>
        <strain evidence="4 5">AlHP1</strain>
    </source>
</reference>
<feature type="compositionally biased region" description="Low complexity" evidence="2">
    <location>
        <begin position="30"/>
        <end position="50"/>
    </location>
</feature>
<protein>
    <recommendedName>
        <fullName evidence="3">Response regulatory domain-containing protein</fullName>
    </recommendedName>
</protein>
<dbReference type="Gene3D" id="3.40.50.2300">
    <property type="match status" value="1"/>
</dbReference>
<feature type="domain" description="Response regulatory" evidence="3">
    <location>
        <begin position="180"/>
        <end position="239"/>
    </location>
</feature>
<keyword evidence="5" id="KW-1185">Reference proteome</keyword>
<feature type="region of interest" description="Disordered" evidence="2">
    <location>
        <begin position="1"/>
        <end position="20"/>
    </location>
</feature>
<feature type="compositionally biased region" description="Pro residues" evidence="2">
    <location>
        <begin position="64"/>
        <end position="74"/>
    </location>
</feature>
<keyword evidence="1" id="KW-0597">Phosphoprotein</keyword>
<dbReference type="InterPro" id="IPR011006">
    <property type="entry name" value="CheY-like_superfamily"/>
</dbReference>
<dbReference type="PROSITE" id="PS50110">
    <property type="entry name" value="RESPONSE_REGULATORY"/>
    <property type="match status" value="1"/>
</dbReference>
<name>A0ABR3PWC7_9TREE</name>
<dbReference type="RefSeq" id="XP_069206678.1">
    <property type="nucleotide sequence ID" value="XM_069354607.1"/>
</dbReference>
<proteinExistence type="predicted"/>
<evidence type="ECO:0000259" key="3">
    <source>
        <dbReference type="PROSITE" id="PS50110"/>
    </source>
</evidence>
<accession>A0ABR3PWC7</accession>
<dbReference type="EMBL" id="JBBXJM010000005">
    <property type="protein sequence ID" value="KAL1406734.1"/>
    <property type="molecule type" value="Genomic_DNA"/>
</dbReference>
<dbReference type="Proteomes" id="UP001565368">
    <property type="component" value="Unassembled WGS sequence"/>
</dbReference>
<sequence length="239" mass="24526">MEGRRPSHVLPDLGWRPSPRLTTVAQLAEPTVGGTTPTLGGTPPTLGDPSPSHEPNRSSDAAPDAPPPPPPLPPGKAGTLVIGTDRGADVSSQLSPISWGTLTPLPSASISDCEGLGLLDRLPRRFEHASNAGHEASSTPPFSPPPQLTPPPQPTPPPRISPPPASPPASTPADGGAPLNVLIVDDDPLTRKLMARMLQRLGHAVVGTAENGGAALSLIKASFEGQPGAPEIDMVFLDK</sequence>
<evidence type="ECO:0000313" key="4">
    <source>
        <dbReference type="EMBL" id="KAL1406734.1"/>
    </source>
</evidence>